<dbReference type="PANTHER" id="PTHR21071">
    <property type="entry name" value="UDP-N-ACETYLENOLPYRUVOYLGLUCOSAMINE REDUCTASE"/>
    <property type="match status" value="1"/>
</dbReference>
<accession>A0A5B7YAE1</accession>
<dbReference type="SUPFAM" id="SSF56194">
    <property type="entry name" value="Uridine diphospho-N-Acetylenolpyruvylglucosamine reductase, MurB, C-terminal domain"/>
    <property type="match status" value="1"/>
</dbReference>
<dbReference type="RefSeq" id="WP_139755175.1">
    <property type="nucleotide sequence ID" value="NZ_CP039852.1"/>
</dbReference>
<comment type="catalytic activity">
    <reaction evidence="19 20">
        <text>UDP-N-acetyl-alpha-D-muramate + NADP(+) = UDP-N-acetyl-3-O-(1-carboxyvinyl)-alpha-D-glucosamine + NADPH + H(+)</text>
        <dbReference type="Rhea" id="RHEA:12248"/>
        <dbReference type="ChEBI" id="CHEBI:15378"/>
        <dbReference type="ChEBI" id="CHEBI:57783"/>
        <dbReference type="ChEBI" id="CHEBI:58349"/>
        <dbReference type="ChEBI" id="CHEBI:68483"/>
        <dbReference type="ChEBI" id="CHEBI:70757"/>
        <dbReference type="EC" id="1.3.1.98"/>
    </reaction>
</comment>
<evidence type="ECO:0000256" key="1">
    <source>
        <dbReference type="ARBA" id="ARBA00001974"/>
    </source>
</evidence>
<dbReference type="OrthoDB" id="9804753at2"/>
<dbReference type="HAMAP" id="MF_00037">
    <property type="entry name" value="MurB"/>
    <property type="match status" value="1"/>
</dbReference>
<evidence type="ECO:0000256" key="11">
    <source>
        <dbReference type="ARBA" id="ARBA00022827"/>
    </source>
</evidence>
<evidence type="ECO:0000256" key="5">
    <source>
        <dbReference type="ARBA" id="ARBA00010485"/>
    </source>
</evidence>
<keyword evidence="17 20" id="KW-0961">Cell wall biogenesis/degradation</keyword>
<keyword evidence="12 20" id="KW-0521">NADP</keyword>
<dbReference type="UniPathway" id="UPA00219"/>
<evidence type="ECO:0000256" key="9">
    <source>
        <dbReference type="ARBA" id="ARBA00022618"/>
    </source>
</evidence>
<dbReference type="Gene3D" id="3.30.43.10">
    <property type="entry name" value="Uridine Diphospho-n-acetylenolpyruvylglucosamine Reductase, domain 2"/>
    <property type="match status" value="1"/>
</dbReference>
<keyword evidence="16 20" id="KW-0131">Cell cycle</keyword>
<dbReference type="InterPro" id="IPR006094">
    <property type="entry name" value="Oxid_FAD_bind_N"/>
</dbReference>
<dbReference type="Gene3D" id="3.30.465.10">
    <property type="match status" value="1"/>
</dbReference>
<keyword evidence="10 20" id="KW-0285">Flavoprotein</keyword>
<keyword evidence="8 20" id="KW-0963">Cytoplasm</keyword>
<reference evidence="22 23" key="1">
    <citation type="submission" date="2019-04" db="EMBL/GenBank/DDBJ databases">
        <title>Salinimonas iocasae sp. nov., a halophilic bacterium isolated from the outer tube casing of tubeworms in Okinawa Trough.</title>
        <authorList>
            <person name="Zhang H."/>
            <person name="Wang H."/>
            <person name="Li C."/>
        </authorList>
    </citation>
    <scope>NUCLEOTIDE SEQUENCE [LARGE SCALE GENOMIC DNA]</scope>
    <source>
        <strain evidence="22 23">KX18D6</strain>
    </source>
</reference>
<proteinExistence type="inferred from homology"/>
<evidence type="ECO:0000256" key="8">
    <source>
        <dbReference type="ARBA" id="ARBA00022490"/>
    </source>
</evidence>
<dbReference type="InterPro" id="IPR036318">
    <property type="entry name" value="FAD-bd_PCMH-like_sf"/>
</dbReference>
<evidence type="ECO:0000256" key="15">
    <source>
        <dbReference type="ARBA" id="ARBA00023002"/>
    </source>
</evidence>
<dbReference type="NCBIfam" id="NF000755">
    <property type="entry name" value="PRK00046.1"/>
    <property type="match status" value="1"/>
</dbReference>
<evidence type="ECO:0000256" key="13">
    <source>
        <dbReference type="ARBA" id="ARBA00022960"/>
    </source>
</evidence>
<comment type="function">
    <text evidence="2 20">Cell wall formation.</text>
</comment>
<comment type="pathway">
    <text evidence="4 20">Cell wall biogenesis; peptidoglycan biosynthesis.</text>
</comment>
<evidence type="ECO:0000256" key="17">
    <source>
        <dbReference type="ARBA" id="ARBA00023316"/>
    </source>
</evidence>
<evidence type="ECO:0000256" key="3">
    <source>
        <dbReference type="ARBA" id="ARBA00004496"/>
    </source>
</evidence>
<comment type="subcellular location">
    <subcellularLocation>
        <location evidence="3 20">Cytoplasm</location>
    </subcellularLocation>
</comment>
<dbReference type="NCBIfam" id="TIGR00179">
    <property type="entry name" value="murB"/>
    <property type="match status" value="1"/>
</dbReference>
<dbReference type="InterPro" id="IPR016166">
    <property type="entry name" value="FAD-bd_PCMH"/>
</dbReference>
<evidence type="ECO:0000313" key="22">
    <source>
        <dbReference type="EMBL" id="QCZ92420.1"/>
    </source>
</evidence>
<evidence type="ECO:0000256" key="10">
    <source>
        <dbReference type="ARBA" id="ARBA00022630"/>
    </source>
</evidence>
<dbReference type="GO" id="GO:0008360">
    <property type="term" value="P:regulation of cell shape"/>
    <property type="evidence" value="ECO:0007669"/>
    <property type="project" value="UniProtKB-KW"/>
</dbReference>
<dbReference type="Pfam" id="PF01565">
    <property type="entry name" value="FAD_binding_4"/>
    <property type="match status" value="1"/>
</dbReference>
<sequence length="330" mass="36287">MPVLRNHHTFSLNAHCQELEVFQDASSAVSLCDRYPHHYLLGEGSNTVFIEDYSGAVLLNHIKGLEVSESHAAFHLRVGAGENWHRLVTTALEQGWHGMENLALIPGSVGASPIQNIGAYGLEVGTFIETVEMVDRASGNVVILSHDECCFGYRDSVFKQELLGKVIITHVNFVLPKNYQLNTSYGELSTLSDPTPHTIFEKVISVRSSKLPNPDKLGNAGSFFKNPVIDVARFNTLKEENPEIPFYNIGGNQVKIPAAWLIDQCEFKGKQTGDVRCHPTQPLVLTNLGNATGKDVIKMAQDIMAAVESRFGVPLEPEVRLLGKEGLVTL</sequence>
<keyword evidence="9 20" id="KW-0132">Cell division</keyword>
<dbReference type="AlphaFoldDB" id="A0A5B7YAE1"/>
<dbReference type="GO" id="GO:0071555">
    <property type="term" value="P:cell wall organization"/>
    <property type="evidence" value="ECO:0007669"/>
    <property type="project" value="UniProtKB-KW"/>
</dbReference>
<evidence type="ECO:0000256" key="19">
    <source>
        <dbReference type="ARBA" id="ARBA00048914"/>
    </source>
</evidence>
<dbReference type="Pfam" id="PF02873">
    <property type="entry name" value="MurB_C"/>
    <property type="match status" value="1"/>
</dbReference>
<organism evidence="22 23">
    <name type="scientific">Salinimonas iocasae</name>
    <dbReference type="NCBI Taxonomy" id="2572577"/>
    <lineage>
        <taxon>Bacteria</taxon>
        <taxon>Pseudomonadati</taxon>
        <taxon>Pseudomonadota</taxon>
        <taxon>Gammaproteobacteria</taxon>
        <taxon>Alteromonadales</taxon>
        <taxon>Alteromonadaceae</taxon>
        <taxon>Alteromonas/Salinimonas group</taxon>
        <taxon>Salinimonas</taxon>
    </lineage>
</organism>
<dbReference type="GO" id="GO:0071949">
    <property type="term" value="F:FAD binding"/>
    <property type="evidence" value="ECO:0007669"/>
    <property type="project" value="InterPro"/>
</dbReference>
<keyword evidence="14 20" id="KW-0573">Peptidoglycan synthesis</keyword>
<dbReference type="GO" id="GO:0005829">
    <property type="term" value="C:cytosol"/>
    <property type="evidence" value="ECO:0007669"/>
    <property type="project" value="TreeGrafter"/>
</dbReference>
<dbReference type="PANTHER" id="PTHR21071:SF4">
    <property type="entry name" value="UDP-N-ACETYLENOLPYRUVOYLGLUCOSAMINE REDUCTASE"/>
    <property type="match status" value="1"/>
</dbReference>
<evidence type="ECO:0000256" key="16">
    <source>
        <dbReference type="ARBA" id="ARBA00023306"/>
    </source>
</evidence>
<feature type="active site" evidence="20">
    <location>
        <position position="154"/>
    </location>
</feature>
<keyword evidence="13 20" id="KW-0133">Cell shape</keyword>
<dbReference type="GO" id="GO:0008762">
    <property type="term" value="F:UDP-N-acetylmuramate dehydrogenase activity"/>
    <property type="evidence" value="ECO:0007669"/>
    <property type="project" value="UniProtKB-UniRule"/>
</dbReference>
<evidence type="ECO:0000256" key="2">
    <source>
        <dbReference type="ARBA" id="ARBA00003921"/>
    </source>
</evidence>
<evidence type="ECO:0000256" key="20">
    <source>
        <dbReference type="HAMAP-Rule" id="MF_00037"/>
    </source>
</evidence>
<dbReference type="Gene3D" id="3.90.78.10">
    <property type="entry name" value="UDP-N-acetylenolpyruvoylglucosamine reductase, C-terminal domain"/>
    <property type="match status" value="1"/>
</dbReference>
<evidence type="ECO:0000256" key="18">
    <source>
        <dbReference type="ARBA" id="ARBA00031026"/>
    </source>
</evidence>
<dbReference type="GO" id="GO:0009252">
    <property type="term" value="P:peptidoglycan biosynthetic process"/>
    <property type="evidence" value="ECO:0007669"/>
    <property type="project" value="UniProtKB-UniRule"/>
</dbReference>
<dbReference type="GO" id="GO:0051301">
    <property type="term" value="P:cell division"/>
    <property type="evidence" value="ECO:0007669"/>
    <property type="project" value="UniProtKB-KW"/>
</dbReference>
<evidence type="ECO:0000256" key="14">
    <source>
        <dbReference type="ARBA" id="ARBA00022984"/>
    </source>
</evidence>
<dbReference type="Proteomes" id="UP000304912">
    <property type="component" value="Chromosome"/>
</dbReference>
<evidence type="ECO:0000259" key="21">
    <source>
        <dbReference type="PROSITE" id="PS51387"/>
    </source>
</evidence>
<dbReference type="InterPro" id="IPR011601">
    <property type="entry name" value="MurB_C"/>
</dbReference>
<gene>
    <name evidence="20 22" type="primary">murB</name>
    <name evidence="22" type="ORF">FBQ74_02540</name>
</gene>
<feature type="active site" description="Proton donor" evidence="20">
    <location>
        <position position="222"/>
    </location>
</feature>
<dbReference type="EMBL" id="CP039852">
    <property type="protein sequence ID" value="QCZ92420.1"/>
    <property type="molecule type" value="Genomic_DNA"/>
</dbReference>
<dbReference type="InterPro" id="IPR036635">
    <property type="entry name" value="MurB_C_sf"/>
</dbReference>
<protein>
    <recommendedName>
        <fullName evidence="7 20">UDP-N-acetylenolpyruvoylglucosamine reductase</fullName>
        <ecNumber evidence="6 20">1.3.1.98</ecNumber>
    </recommendedName>
    <alternativeName>
        <fullName evidence="18 20">UDP-N-acetylmuramate dehydrogenase</fullName>
    </alternativeName>
</protein>
<dbReference type="SUPFAM" id="SSF56176">
    <property type="entry name" value="FAD-binding/transporter-associated domain-like"/>
    <property type="match status" value="1"/>
</dbReference>
<evidence type="ECO:0000256" key="6">
    <source>
        <dbReference type="ARBA" id="ARBA00012518"/>
    </source>
</evidence>
<comment type="similarity">
    <text evidence="5 20">Belongs to the MurB family.</text>
</comment>
<evidence type="ECO:0000313" key="23">
    <source>
        <dbReference type="Proteomes" id="UP000304912"/>
    </source>
</evidence>
<dbReference type="KEGG" id="salk:FBQ74_02540"/>
<keyword evidence="15 20" id="KW-0560">Oxidoreductase</keyword>
<keyword evidence="23" id="KW-1185">Reference proteome</keyword>
<keyword evidence="11 20" id="KW-0274">FAD</keyword>
<feature type="active site" evidence="20">
    <location>
        <position position="318"/>
    </location>
</feature>
<dbReference type="InterPro" id="IPR016167">
    <property type="entry name" value="FAD-bd_PCMH_sub1"/>
</dbReference>
<dbReference type="PROSITE" id="PS51387">
    <property type="entry name" value="FAD_PCMH"/>
    <property type="match status" value="1"/>
</dbReference>
<dbReference type="EC" id="1.3.1.98" evidence="6 20"/>
<evidence type="ECO:0000256" key="7">
    <source>
        <dbReference type="ARBA" id="ARBA00015188"/>
    </source>
</evidence>
<comment type="cofactor">
    <cofactor evidence="1 20">
        <name>FAD</name>
        <dbReference type="ChEBI" id="CHEBI:57692"/>
    </cofactor>
</comment>
<dbReference type="InterPro" id="IPR003170">
    <property type="entry name" value="MurB"/>
</dbReference>
<name>A0A5B7YAE1_9ALTE</name>
<evidence type="ECO:0000256" key="12">
    <source>
        <dbReference type="ARBA" id="ARBA00022857"/>
    </source>
</evidence>
<feature type="domain" description="FAD-binding PCMH-type" evidence="21">
    <location>
        <begin position="9"/>
        <end position="178"/>
    </location>
</feature>
<evidence type="ECO:0000256" key="4">
    <source>
        <dbReference type="ARBA" id="ARBA00004752"/>
    </source>
</evidence>
<dbReference type="InterPro" id="IPR016169">
    <property type="entry name" value="FAD-bd_PCMH_sub2"/>
</dbReference>